<dbReference type="Gene3D" id="3.40.50.150">
    <property type="entry name" value="Vaccinia Virus protein VP39"/>
    <property type="match status" value="1"/>
</dbReference>
<dbReference type="SUPFAM" id="SSF53335">
    <property type="entry name" value="S-adenosyl-L-methionine-dependent methyltransferases"/>
    <property type="match status" value="1"/>
</dbReference>
<dbReference type="InterPro" id="IPR050320">
    <property type="entry name" value="N5-glutamine_MTase"/>
</dbReference>
<organism evidence="4 5">
    <name type="scientific">Acidihalobacter prosperus</name>
    <dbReference type="NCBI Taxonomy" id="160660"/>
    <lineage>
        <taxon>Bacteria</taxon>
        <taxon>Pseudomonadati</taxon>
        <taxon>Pseudomonadota</taxon>
        <taxon>Gammaproteobacteria</taxon>
        <taxon>Chromatiales</taxon>
        <taxon>Ectothiorhodospiraceae</taxon>
        <taxon>Acidihalobacter</taxon>
    </lineage>
</organism>
<evidence type="ECO:0000313" key="4">
    <source>
        <dbReference type="EMBL" id="OBS08929.1"/>
    </source>
</evidence>
<evidence type="ECO:0000256" key="1">
    <source>
        <dbReference type="ARBA" id="ARBA00022603"/>
    </source>
</evidence>
<dbReference type="Proteomes" id="UP000029273">
    <property type="component" value="Unassembled WGS sequence"/>
</dbReference>
<proteinExistence type="predicted"/>
<keyword evidence="5" id="KW-1185">Reference proteome</keyword>
<dbReference type="PANTHER" id="PTHR18895">
    <property type="entry name" value="HEMK METHYLTRANSFERASE"/>
    <property type="match status" value="1"/>
</dbReference>
<accession>A0A1A6C2Z8</accession>
<dbReference type="GO" id="GO:0008168">
    <property type="term" value="F:methyltransferase activity"/>
    <property type="evidence" value="ECO:0007669"/>
    <property type="project" value="UniProtKB-KW"/>
</dbReference>
<feature type="domain" description="Methyltransferase small" evidence="3">
    <location>
        <begin position="80"/>
        <end position="214"/>
    </location>
</feature>
<evidence type="ECO:0000256" key="2">
    <source>
        <dbReference type="ARBA" id="ARBA00022691"/>
    </source>
</evidence>
<dbReference type="InterPro" id="IPR007848">
    <property type="entry name" value="Small_mtfrase_dom"/>
</dbReference>
<reference evidence="4 5" key="1">
    <citation type="journal article" date="2014" name="Genome Announc.">
        <title>Draft Genome Sequence of the Iron-Oxidizing, Acidophilic, and Halotolerant 'Thiobacillus prosperus' Type Strain DSM 5130.</title>
        <authorList>
            <person name="Ossandon F.J."/>
            <person name="Cardenas J.P."/>
            <person name="Corbett M."/>
            <person name="Quatrini R."/>
            <person name="Holmes D.S."/>
            <person name="Watkin E."/>
        </authorList>
    </citation>
    <scope>NUCLEOTIDE SEQUENCE [LARGE SCALE GENOMIC DNA]</scope>
    <source>
        <strain evidence="4 5">DSM 5130</strain>
    </source>
</reference>
<dbReference type="EMBL" id="JQSG02000005">
    <property type="protein sequence ID" value="OBS08929.1"/>
    <property type="molecule type" value="Genomic_DNA"/>
</dbReference>
<comment type="caution">
    <text evidence="4">The sequence shown here is derived from an EMBL/GenBank/DDBJ whole genome shotgun (WGS) entry which is preliminary data.</text>
</comment>
<protein>
    <recommendedName>
        <fullName evidence="3">Methyltransferase small domain-containing protein</fullName>
    </recommendedName>
</protein>
<dbReference type="CDD" id="cd02440">
    <property type="entry name" value="AdoMet_MTases"/>
    <property type="match status" value="1"/>
</dbReference>
<dbReference type="OrthoDB" id="29650at2"/>
<gene>
    <name evidence="4" type="ORF">Thpro_022127</name>
</gene>
<dbReference type="GO" id="GO:0032259">
    <property type="term" value="P:methylation"/>
    <property type="evidence" value="ECO:0007669"/>
    <property type="project" value="UniProtKB-KW"/>
</dbReference>
<keyword evidence="1" id="KW-0808">Transferase</keyword>
<name>A0A1A6C2Z8_9GAMM</name>
<sequence>MSADIIRAIPAVLREVEEHRISSHAALELLGVTHESSALDTGHADFIAQQSHPAIIPFADLTIYAPSHVYHPWPQSSTHLMRQAIGASPCQAAILEIGCGTGAVGLSLAPPDACNELTLSDNDPAALAAAEINAMANGRFARVVKSDLFSAFEGDRQWDLIVFNAPLLFAAPGGLYHAMAIDTDGLLIERFMHELPARLKPAGSAYVAWAEGQGLDLPALAEKQNLTTQVRATDRRGSGIVVNILEVKHA</sequence>
<keyword evidence="2" id="KW-0949">S-adenosyl-L-methionine</keyword>
<dbReference type="RefSeq" id="WP_145930832.1">
    <property type="nucleotide sequence ID" value="NZ_JQSG02000005.1"/>
</dbReference>
<dbReference type="Pfam" id="PF05175">
    <property type="entry name" value="MTS"/>
    <property type="match status" value="1"/>
</dbReference>
<dbReference type="InterPro" id="IPR029063">
    <property type="entry name" value="SAM-dependent_MTases_sf"/>
</dbReference>
<evidence type="ECO:0000313" key="5">
    <source>
        <dbReference type="Proteomes" id="UP000029273"/>
    </source>
</evidence>
<keyword evidence="1" id="KW-0489">Methyltransferase</keyword>
<dbReference type="PANTHER" id="PTHR18895:SF74">
    <property type="entry name" value="MTRF1L RELEASE FACTOR GLUTAMINE METHYLTRANSFERASE"/>
    <property type="match status" value="1"/>
</dbReference>
<dbReference type="AlphaFoldDB" id="A0A1A6C2Z8"/>
<evidence type="ECO:0000259" key="3">
    <source>
        <dbReference type="Pfam" id="PF05175"/>
    </source>
</evidence>